<dbReference type="EMBL" id="BAAASE010000018">
    <property type="protein sequence ID" value="GAA2427369.1"/>
    <property type="molecule type" value="Genomic_DNA"/>
</dbReference>
<keyword evidence="5" id="KW-1185">Reference proteome</keyword>
<dbReference type="CDD" id="cd04301">
    <property type="entry name" value="NAT_SF"/>
    <property type="match status" value="1"/>
</dbReference>
<evidence type="ECO:0000313" key="5">
    <source>
        <dbReference type="Proteomes" id="UP001499986"/>
    </source>
</evidence>
<evidence type="ECO:0000256" key="2">
    <source>
        <dbReference type="ARBA" id="ARBA00023315"/>
    </source>
</evidence>
<protein>
    <recommendedName>
        <fullName evidence="3">N-acetyltransferase domain-containing protein</fullName>
    </recommendedName>
</protein>
<evidence type="ECO:0000256" key="1">
    <source>
        <dbReference type="ARBA" id="ARBA00022679"/>
    </source>
</evidence>
<evidence type="ECO:0000313" key="4">
    <source>
        <dbReference type="EMBL" id="GAA2427369.1"/>
    </source>
</evidence>
<sequence>MHAVEVRSAVLAEAPAVSRLLAAAIRESYTGILEKDAVERLVSVHCSLPRISAETGVPGGAPSWLGWLVAVEAGGQIVGAAAGGVPAPGEGELYALCTLPKRRRDGIGSALLSALTERMRRHGARRQSVSLPSADDPSLPFCTAHGFTGAGRRLSRAL</sequence>
<proteinExistence type="predicted"/>
<dbReference type="Proteomes" id="UP001499986">
    <property type="component" value="Unassembled WGS sequence"/>
</dbReference>
<keyword evidence="1" id="KW-0808">Transferase</keyword>
<dbReference type="InterPro" id="IPR050832">
    <property type="entry name" value="Bact_Acetyltransf"/>
</dbReference>
<keyword evidence="2" id="KW-0012">Acyltransferase</keyword>
<dbReference type="Pfam" id="PF00583">
    <property type="entry name" value="Acetyltransf_1"/>
    <property type="match status" value="1"/>
</dbReference>
<dbReference type="RefSeq" id="WP_086845083.1">
    <property type="nucleotide sequence ID" value="NZ_BAAASE010000018.1"/>
</dbReference>
<dbReference type="PROSITE" id="PS51186">
    <property type="entry name" value="GNAT"/>
    <property type="match status" value="1"/>
</dbReference>
<accession>A0ABP5WHJ1</accession>
<reference evidence="5" key="1">
    <citation type="journal article" date="2019" name="Int. J. Syst. Evol. Microbiol.">
        <title>The Global Catalogue of Microorganisms (GCM) 10K type strain sequencing project: providing services to taxonomists for standard genome sequencing and annotation.</title>
        <authorList>
            <consortium name="The Broad Institute Genomics Platform"/>
            <consortium name="The Broad Institute Genome Sequencing Center for Infectious Disease"/>
            <person name="Wu L."/>
            <person name="Ma J."/>
        </authorList>
    </citation>
    <scope>NUCLEOTIDE SEQUENCE [LARGE SCALE GENOMIC DNA]</scope>
    <source>
        <strain evidence="5">JCM 4358</strain>
    </source>
</reference>
<comment type="caution">
    <text evidence="4">The sequence shown here is derived from an EMBL/GenBank/DDBJ whole genome shotgun (WGS) entry which is preliminary data.</text>
</comment>
<dbReference type="SUPFAM" id="SSF55729">
    <property type="entry name" value="Acyl-CoA N-acyltransferases (Nat)"/>
    <property type="match status" value="1"/>
</dbReference>
<dbReference type="InterPro" id="IPR016181">
    <property type="entry name" value="Acyl_CoA_acyltransferase"/>
</dbReference>
<organism evidence="4 5">
    <name type="scientific">Streptomyces coeruleofuscus</name>
    <dbReference type="NCBI Taxonomy" id="66879"/>
    <lineage>
        <taxon>Bacteria</taxon>
        <taxon>Bacillati</taxon>
        <taxon>Actinomycetota</taxon>
        <taxon>Actinomycetes</taxon>
        <taxon>Kitasatosporales</taxon>
        <taxon>Streptomycetaceae</taxon>
        <taxon>Streptomyces</taxon>
    </lineage>
</organism>
<dbReference type="Gene3D" id="3.40.630.30">
    <property type="match status" value="1"/>
</dbReference>
<gene>
    <name evidence="4" type="ORF">GCM10010255_82390</name>
</gene>
<dbReference type="InterPro" id="IPR000182">
    <property type="entry name" value="GNAT_dom"/>
</dbReference>
<name>A0ABP5WHJ1_9ACTN</name>
<dbReference type="PANTHER" id="PTHR43877:SF1">
    <property type="entry name" value="ACETYLTRANSFERASE"/>
    <property type="match status" value="1"/>
</dbReference>
<evidence type="ECO:0000259" key="3">
    <source>
        <dbReference type="PROSITE" id="PS51186"/>
    </source>
</evidence>
<feature type="domain" description="N-acetyltransferase" evidence="3">
    <location>
        <begin position="4"/>
        <end position="158"/>
    </location>
</feature>
<dbReference type="PANTHER" id="PTHR43877">
    <property type="entry name" value="AMINOALKYLPHOSPHONATE N-ACETYLTRANSFERASE-RELATED-RELATED"/>
    <property type="match status" value="1"/>
</dbReference>